<feature type="transmembrane region" description="Helical" evidence="1">
    <location>
        <begin position="67"/>
        <end position="86"/>
    </location>
</feature>
<dbReference type="InterPro" id="IPR052155">
    <property type="entry name" value="Biofilm_reg_signaling"/>
</dbReference>
<dbReference type="SUPFAM" id="SSF55073">
    <property type="entry name" value="Nucleotide cyclase"/>
    <property type="match status" value="1"/>
</dbReference>
<accession>A0ABQ4QKM1</accession>
<evidence type="ECO:0000259" key="3">
    <source>
        <dbReference type="PROSITE" id="PS50887"/>
    </source>
</evidence>
<dbReference type="CDD" id="cd01948">
    <property type="entry name" value="EAL"/>
    <property type="match status" value="1"/>
</dbReference>
<dbReference type="PROSITE" id="PS50883">
    <property type="entry name" value="EAL"/>
    <property type="match status" value="1"/>
</dbReference>
<dbReference type="PROSITE" id="PS50887">
    <property type="entry name" value="GGDEF"/>
    <property type="match status" value="1"/>
</dbReference>
<dbReference type="NCBIfam" id="TIGR00254">
    <property type="entry name" value="GGDEF"/>
    <property type="match status" value="1"/>
</dbReference>
<feature type="transmembrane region" description="Helical" evidence="1">
    <location>
        <begin position="44"/>
        <end position="61"/>
    </location>
</feature>
<keyword evidence="5" id="KW-1185">Reference proteome</keyword>
<feature type="domain" description="GGDEF" evidence="3">
    <location>
        <begin position="250"/>
        <end position="382"/>
    </location>
</feature>
<protein>
    <recommendedName>
        <fullName evidence="6">Diguanylate cyclase/phosphodiesterase</fullName>
    </recommendedName>
</protein>
<dbReference type="PANTHER" id="PTHR44757">
    <property type="entry name" value="DIGUANYLATE CYCLASE DGCP"/>
    <property type="match status" value="1"/>
</dbReference>
<dbReference type="SUPFAM" id="SSF141868">
    <property type="entry name" value="EAL domain-like"/>
    <property type="match status" value="1"/>
</dbReference>
<dbReference type="InterPro" id="IPR001633">
    <property type="entry name" value="EAL_dom"/>
</dbReference>
<evidence type="ECO:0000313" key="4">
    <source>
        <dbReference type="EMBL" id="GJD45707.1"/>
    </source>
</evidence>
<dbReference type="CDD" id="cd01949">
    <property type="entry name" value="GGDEF"/>
    <property type="match status" value="1"/>
</dbReference>
<evidence type="ECO:0000259" key="2">
    <source>
        <dbReference type="PROSITE" id="PS50883"/>
    </source>
</evidence>
<dbReference type="Proteomes" id="UP001055117">
    <property type="component" value="Unassembled WGS sequence"/>
</dbReference>
<reference evidence="4 5" key="1">
    <citation type="journal article" date="2021" name="Front. Microbiol.">
        <title>Comprehensive Comparative Genomics and Phenotyping of Methylobacterium Species.</title>
        <authorList>
            <person name="Alessa O."/>
            <person name="Ogura Y."/>
            <person name="Fujitani Y."/>
            <person name="Takami H."/>
            <person name="Hayashi T."/>
            <person name="Sahin N."/>
            <person name="Tani A."/>
        </authorList>
    </citation>
    <scope>NUCLEOTIDE SEQUENCE [LARGE SCALE GENOMIC DNA]</scope>
    <source>
        <strain evidence="4 5">DSM 23679</strain>
    </source>
</reference>
<dbReference type="EMBL" id="BPQG01000053">
    <property type="protein sequence ID" value="GJD45707.1"/>
    <property type="molecule type" value="Genomic_DNA"/>
</dbReference>
<keyword evidence="1" id="KW-0812">Transmembrane</keyword>
<proteinExistence type="predicted"/>
<keyword evidence="1" id="KW-0472">Membrane</keyword>
<dbReference type="InterPro" id="IPR035919">
    <property type="entry name" value="EAL_sf"/>
</dbReference>
<name>A0ABQ4QKM1_9HYPH</name>
<dbReference type="InterPro" id="IPR043128">
    <property type="entry name" value="Rev_trsase/Diguanyl_cyclase"/>
</dbReference>
<feature type="transmembrane region" description="Helical" evidence="1">
    <location>
        <begin position="160"/>
        <end position="179"/>
    </location>
</feature>
<feature type="domain" description="EAL" evidence="2">
    <location>
        <begin position="389"/>
        <end position="639"/>
    </location>
</feature>
<sequence length="653" mass="70410">MQQNRATALAMTVSNSVRRLFRVPDDEPNVLVAQARALSRQVPILHTILSLDAMGVAYTHYGVAPDGLTILPLAVLLSVCAGRVLIWSRTNHHAIGPEEALRRLRGTNRLAAILGSGFAIWAILLTRYGDAATNLHVLYFLSITMIACISCLTHLRTATLIVSALAVPASAYFLVIGAPVVRAAALNYVGVVVVLLFMQSVYYRDFRRLTRLTGENHALAHTDPLTGLPNRRSFFAELEQAIAAAGTAETRFAIGLIDLDGFKPVNDTLGHLAGDAVLCEVGRRLQDAVGAAGVVARLGGDEFGLILHGWPDLDTLGRTLCTILKQPYALRDTTARIGASIGFACFPETARTAEMLVERADHTLYHAKTHAPGTAACFAFEHENRMHRQAQVEQALRRADLAAEFHLLFQPIVDVVAGRVQAYEALARWNSPTLGSVSPVDFIVVAERTGLIHDLSLALLRKALAAMASWPEHVALSFNLSAYDLAAAEGIATITALIAESGIVPERIVFEVTETGLMRDLVDAGRSLGALRALGVGIALDDFGTGYSSLGYVHRLPISELKIDRSFVTDICSDAASRNIIHSILDLARNLRLLCVVEGVETEAQMLHLRAAGCRYMQGYLFQKPMPAAAIAAFEAGFALPQPQGEDRIAAAA</sequence>
<evidence type="ECO:0000313" key="5">
    <source>
        <dbReference type="Proteomes" id="UP001055117"/>
    </source>
</evidence>
<evidence type="ECO:0000256" key="1">
    <source>
        <dbReference type="SAM" id="Phobius"/>
    </source>
</evidence>
<gene>
    <name evidence="4" type="ORF">AFCDBAGC_3584</name>
</gene>
<dbReference type="Pfam" id="PF00990">
    <property type="entry name" value="GGDEF"/>
    <property type="match status" value="1"/>
</dbReference>
<feature type="transmembrane region" description="Helical" evidence="1">
    <location>
        <begin position="107"/>
        <end position="124"/>
    </location>
</feature>
<keyword evidence="1" id="KW-1133">Transmembrane helix</keyword>
<evidence type="ECO:0008006" key="6">
    <source>
        <dbReference type="Google" id="ProtNLM"/>
    </source>
</evidence>
<dbReference type="InterPro" id="IPR029787">
    <property type="entry name" value="Nucleotide_cyclase"/>
</dbReference>
<comment type="caution">
    <text evidence="4">The sequence shown here is derived from an EMBL/GenBank/DDBJ whole genome shotgun (WGS) entry which is preliminary data.</text>
</comment>
<feature type="transmembrane region" description="Helical" evidence="1">
    <location>
        <begin position="136"/>
        <end position="153"/>
    </location>
</feature>
<organism evidence="4 5">
    <name type="scientific">Methylobacterium cerastii</name>
    <dbReference type="NCBI Taxonomy" id="932741"/>
    <lineage>
        <taxon>Bacteria</taxon>
        <taxon>Pseudomonadati</taxon>
        <taxon>Pseudomonadota</taxon>
        <taxon>Alphaproteobacteria</taxon>
        <taxon>Hyphomicrobiales</taxon>
        <taxon>Methylobacteriaceae</taxon>
        <taxon>Methylobacterium</taxon>
    </lineage>
</organism>
<dbReference type="SMART" id="SM00267">
    <property type="entry name" value="GGDEF"/>
    <property type="match status" value="1"/>
</dbReference>
<dbReference type="InterPro" id="IPR000160">
    <property type="entry name" value="GGDEF_dom"/>
</dbReference>
<dbReference type="PANTHER" id="PTHR44757:SF2">
    <property type="entry name" value="BIOFILM ARCHITECTURE MAINTENANCE PROTEIN MBAA"/>
    <property type="match status" value="1"/>
</dbReference>
<dbReference type="Pfam" id="PF00563">
    <property type="entry name" value="EAL"/>
    <property type="match status" value="1"/>
</dbReference>
<dbReference type="Gene3D" id="3.20.20.450">
    <property type="entry name" value="EAL domain"/>
    <property type="match status" value="1"/>
</dbReference>
<dbReference type="SMART" id="SM00052">
    <property type="entry name" value="EAL"/>
    <property type="match status" value="1"/>
</dbReference>
<dbReference type="Gene3D" id="3.30.70.270">
    <property type="match status" value="1"/>
</dbReference>
<feature type="transmembrane region" description="Helical" evidence="1">
    <location>
        <begin position="185"/>
        <end position="203"/>
    </location>
</feature>